<gene>
    <name evidence="2" type="ORF">BpHYR1_030523</name>
</gene>
<protein>
    <submittedName>
        <fullName evidence="2">Uncharacterized protein</fullName>
    </submittedName>
</protein>
<proteinExistence type="predicted"/>
<dbReference type="Proteomes" id="UP000276133">
    <property type="component" value="Unassembled WGS sequence"/>
</dbReference>
<keyword evidence="1" id="KW-1133">Transmembrane helix</keyword>
<evidence type="ECO:0000256" key="1">
    <source>
        <dbReference type="SAM" id="Phobius"/>
    </source>
</evidence>
<keyword evidence="1" id="KW-0812">Transmembrane</keyword>
<keyword evidence="3" id="KW-1185">Reference proteome</keyword>
<accession>A0A3M7PJ69</accession>
<keyword evidence="1" id="KW-0472">Membrane</keyword>
<reference evidence="2 3" key="1">
    <citation type="journal article" date="2018" name="Sci. Rep.">
        <title>Genomic signatures of local adaptation to the degree of environmental predictability in rotifers.</title>
        <authorList>
            <person name="Franch-Gras L."/>
            <person name="Hahn C."/>
            <person name="Garcia-Roger E.M."/>
            <person name="Carmona M.J."/>
            <person name="Serra M."/>
            <person name="Gomez A."/>
        </authorList>
    </citation>
    <scope>NUCLEOTIDE SEQUENCE [LARGE SCALE GENOMIC DNA]</scope>
    <source>
        <strain evidence="2">HYR1</strain>
    </source>
</reference>
<dbReference type="EMBL" id="REGN01010387">
    <property type="protein sequence ID" value="RMZ99156.1"/>
    <property type="molecule type" value="Genomic_DNA"/>
</dbReference>
<dbReference type="AlphaFoldDB" id="A0A3M7PJ69"/>
<comment type="caution">
    <text evidence="2">The sequence shown here is derived from an EMBL/GenBank/DDBJ whole genome shotgun (WGS) entry which is preliminary data.</text>
</comment>
<evidence type="ECO:0000313" key="2">
    <source>
        <dbReference type="EMBL" id="RMZ99156.1"/>
    </source>
</evidence>
<feature type="transmembrane region" description="Helical" evidence="1">
    <location>
        <begin position="37"/>
        <end position="62"/>
    </location>
</feature>
<feature type="transmembrane region" description="Helical" evidence="1">
    <location>
        <begin position="7"/>
        <end position="25"/>
    </location>
</feature>
<organism evidence="2 3">
    <name type="scientific">Brachionus plicatilis</name>
    <name type="common">Marine rotifer</name>
    <name type="synonym">Brachionus muelleri</name>
    <dbReference type="NCBI Taxonomy" id="10195"/>
    <lineage>
        <taxon>Eukaryota</taxon>
        <taxon>Metazoa</taxon>
        <taxon>Spiralia</taxon>
        <taxon>Gnathifera</taxon>
        <taxon>Rotifera</taxon>
        <taxon>Eurotatoria</taxon>
        <taxon>Monogononta</taxon>
        <taxon>Pseudotrocha</taxon>
        <taxon>Ploima</taxon>
        <taxon>Brachionidae</taxon>
        <taxon>Brachionus</taxon>
    </lineage>
</organism>
<name>A0A3M7PJ69_BRAPC</name>
<sequence length="94" mass="10605">MSFSSGAALINAFSSFSVMLTLASFRKFSALCELSGIFGKFELVADSGLWSLLLSICIFEIVRERITKYKQTKLVLFSKELPTFKVILKLNHQF</sequence>
<evidence type="ECO:0000313" key="3">
    <source>
        <dbReference type="Proteomes" id="UP000276133"/>
    </source>
</evidence>